<keyword evidence="1" id="KW-1133">Transmembrane helix</keyword>
<gene>
    <name evidence="2" type="ORF">G3I59_10030</name>
    <name evidence="3" type="ORF">SAMN05421854_10286</name>
</gene>
<name>A0A1I5HUP9_9PSEU</name>
<dbReference type="AlphaFoldDB" id="A0A1I5HUP9"/>
<dbReference type="RefSeq" id="WP_067580857.1">
    <property type="nucleotide sequence ID" value="NZ_FOWC01000002.1"/>
</dbReference>
<evidence type="ECO:0000256" key="1">
    <source>
        <dbReference type="SAM" id="Phobius"/>
    </source>
</evidence>
<sequence length="132" mass="14037">MTVPLENTGPLDDDRAGRVERVEFGAAVAPARGGKRIATRDEMVAAATKVFARRGPGRHRKPVARGRWVCAASETLSWLAPVLWGCLQLTFAASVISAVALLISPVVGVAVAGLVLICSVVLFNQARPSHRR</sequence>
<dbReference type="EMBL" id="FOWC01000002">
    <property type="protein sequence ID" value="SFO51993.1"/>
    <property type="molecule type" value="Genomic_DNA"/>
</dbReference>
<dbReference type="Proteomes" id="UP000199137">
    <property type="component" value="Unassembled WGS sequence"/>
</dbReference>
<dbReference type="Proteomes" id="UP000470404">
    <property type="component" value="Unassembled WGS sequence"/>
</dbReference>
<dbReference type="EMBL" id="JAAGNC010000061">
    <property type="protein sequence ID" value="NEC55915.1"/>
    <property type="molecule type" value="Genomic_DNA"/>
</dbReference>
<feature type="transmembrane region" description="Helical" evidence="1">
    <location>
        <begin position="68"/>
        <end position="93"/>
    </location>
</feature>
<keyword evidence="5" id="KW-1185">Reference proteome</keyword>
<reference evidence="3 4" key="1">
    <citation type="submission" date="2016-10" db="EMBL/GenBank/DDBJ databases">
        <authorList>
            <person name="de Groot N.N."/>
        </authorList>
    </citation>
    <scope>NUCLEOTIDE SEQUENCE [LARGE SCALE GENOMIC DNA]</scope>
    <source>
        <strain evidence="3 4">DSM 44637</strain>
    </source>
</reference>
<accession>A0A1I5HUP9</accession>
<evidence type="ECO:0000313" key="3">
    <source>
        <dbReference type="EMBL" id="SFO51993.1"/>
    </source>
</evidence>
<protein>
    <submittedName>
        <fullName evidence="3">Uncharacterized protein</fullName>
    </submittedName>
</protein>
<reference evidence="2 5" key="2">
    <citation type="submission" date="2020-01" db="EMBL/GenBank/DDBJ databases">
        <title>Insect and environment-associated Actinomycetes.</title>
        <authorList>
            <person name="Currrie C."/>
            <person name="Chevrette M."/>
            <person name="Carlson C."/>
            <person name="Stubbendieck R."/>
            <person name="Wendt-Pienkowski E."/>
        </authorList>
    </citation>
    <scope>NUCLEOTIDE SEQUENCE [LARGE SCALE GENOMIC DNA]</scope>
    <source>
        <strain evidence="2 5">SID8386</strain>
    </source>
</reference>
<feature type="transmembrane region" description="Helical" evidence="1">
    <location>
        <begin position="99"/>
        <end position="123"/>
    </location>
</feature>
<keyword evidence="1" id="KW-0472">Membrane</keyword>
<evidence type="ECO:0000313" key="5">
    <source>
        <dbReference type="Proteomes" id="UP000470404"/>
    </source>
</evidence>
<proteinExistence type="predicted"/>
<evidence type="ECO:0000313" key="4">
    <source>
        <dbReference type="Proteomes" id="UP000199137"/>
    </source>
</evidence>
<evidence type="ECO:0000313" key="2">
    <source>
        <dbReference type="EMBL" id="NEC55915.1"/>
    </source>
</evidence>
<organism evidence="3 4">
    <name type="scientific">Amycolatopsis rubida</name>
    <dbReference type="NCBI Taxonomy" id="112413"/>
    <lineage>
        <taxon>Bacteria</taxon>
        <taxon>Bacillati</taxon>
        <taxon>Actinomycetota</taxon>
        <taxon>Actinomycetes</taxon>
        <taxon>Pseudonocardiales</taxon>
        <taxon>Pseudonocardiaceae</taxon>
        <taxon>Amycolatopsis</taxon>
    </lineage>
</organism>
<dbReference type="OrthoDB" id="3637987at2"/>
<keyword evidence="1" id="KW-0812">Transmembrane</keyword>